<sequence>MHIKTVESSATLSSLSIHKLWNKNEALIFFIDLEIHEQLRLSDLTNDEKEYLNTLKTEYFRKRFIVSRSLLKTVLQHILKKRSSSDISLYQNNEGRVCVKNHEEIYICISYSENLVAISLSKQKIGIDIEHIRQIDLKTFSKYVHNKRFERDMLQEDNIDLLKEWTLKEAYCKLTDQSMLACLNKEIVLDGLDHHQLSINDKYILSVVLTSKSNEVNICHLQKGYPIKIEKLLLKSL</sequence>
<dbReference type="Pfam" id="PF01648">
    <property type="entry name" value="ACPS"/>
    <property type="match status" value="1"/>
</dbReference>
<dbReference type="EMBL" id="JBCAUS010000002">
    <property type="protein sequence ID" value="MEL4304287.1"/>
    <property type="molecule type" value="Genomic_DNA"/>
</dbReference>
<evidence type="ECO:0000313" key="3">
    <source>
        <dbReference type="EMBL" id="MEL4304287.1"/>
    </source>
</evidence>
<protein>
    <submittedName>
        <fullName evidence="3">4'-phosphopantetheinyl transferase superfamily protein</fullName>
    </submittedName>
</protein>
<gene>
    <name evidence="3" type="ORF">WOA13_00350</name>
</gene>
<dbReference type="RefSeq" id="WP_342126018.1">
    <property type="nucleotide sequence ID" value="NZ_JBCAUS010000002.1"/>
</dbReference>
<evidence type="ECO:0000259" key="2">
    <source>
        <dbReference type="Pfam" id="PF01648"/>
    </source>
</evidence>
<dbReference type="GO" id="GO:0016740">
    <property type="term" value="F:transferase activity"/>
    <property type="evidence" value="ECO:0007669"/>
    <property type="project" value="UniProtKB-KW"/>
</dbReference>
<dbReference type="Proteomes" id="UP001396646">
    <property type="component" value="Unassembled WGS sequence"/>
</dbReference>
<dbReference type="PANTHER" id="PTHR12215:SF10">
    <property type="entry name" value="L-AMINOADIPATE-SEMIALDEHYDE DEHYDROGENASE-PHOSPHOPANTETHEINYL TRANSFERASE"/>
    <property type="match status" value="1"/>
</dbReference>
<dbReference type="InterPro" id="IPR008278">
    <property type="entry name" value="4-PPantetheinyl_Trfase_dom"/>
</dbReference>
<proteinExistence type="predicted"/>
<evidence type="ECO:0000256" key="1">
    <source>
        <dbReference type="ARBA" id="ARBA00022679"/>
    </source>
</evidence>
<dbReference type="InterPro" id="IPR050559">
    <property type="entry name" value="P-Pant_transferase_sf"/>
</dbReference>
<evidence type="ECO:0000313" key="4">
    <source>
        <dbReference type="Proteomes" id="UP001396646"/>
    </source>
</evidence>
<keyword evidence="1 3" id="KW-0808">Transferase</keyword>
<dbReference type="SUPFAM" id="SSF56214">
    <property type="entry name" value="4'-phosphopantetheinyl transferase"/>
    <property type="match status" value="2"/>
</dbReference>
<dbReference type="PANTHER" id="PTHR12215">
    <property type="entry name" value="PHOSPHOPANTETHEINE TRANSFERASE"/>
    <property type="match status" value="1"/>
</dbReference>
<dbReference type="InterPro" id="IPR037143">
    <property type="entry name" value="4-PPantetheinyl_Trfase_dom_sf"/>
</dbReference>
<name>A0ABU9KRP2_9EURY</name>
<keyword evidence="4" id="KW-1185">Reference proteome</keyword>
<reference evidence="3 4" key="1">
    <citation type="submission" date="2024-04" db="EMBL/GenBank/DDBJ databases">
        <title>Methanococcoides sp. LMO-2.</title>
        <authorList>
            <person name="Liang L."/>
        </authorList>
    </citation>
    <scope>NUCLEOTIDE SEQUENCE [LARGE SCALE GENOMIC DNA]</scope>
    <source>
        <strain evidence="3 4">LMO-2</strain>
    </source>
</reference>
<dbReference type="Gene3D" id="3.90.470.20">
    <property type="entry name" value="4'-phosphopantetheinyl transferase domain"/>
    <property type="match status" value="2"/>
</dbReference>
<accession>A0ABU9KRP2</accession>
<feature type="domain" description="4'-phosphopantetheinyl transferase" evidence="2">
    <location>
        <begin position="125"/>
        <end position="181"/>
    </location>
</feature>
<comment type="caution">
    <text evidence="3">The sequence shown here is derived from an EMBL/GenBank/DDBJ whole genome shotgun (WGS) entry which is preliminary data.</text>
</comment>
<organism evidence="3 4">
    <name type="scientific">Methanococcoides cohabitans</name>
    <dbReference type="NCBI Taxonomy" id="3136559"/>
    <lineage>
        <taxon>Archaea</taxon>
        <taxon>Methanobacteriati</taxon>
        <taxon>Methanobacteriota</taxon>
        <taxon>Stenosarchaea group</taxon>
        <taxon>Methanomicrobia</taxon>
        <taxon>Methanosarcinales</taxon>
        <taxon>Methanosarcinaceae</taxon>
        <taxon>Methanococcoides</taxon>
    </lineage>
</organism>